<dbReference type="InterPro" id="IPR009003">
    <property type="entry name" value="Peptidase_S1_PA"/>
</dbReference>
<dbReference type="AlphaFoldDB" id="A0A815EI80"/>
<evidence type="ECO:0000313" key="7">
    <source>
        <dbReference type="Proteomes" id="UP000663860"/>
    </source>
</evidence>
<evidence type="ECO:0000259" key="4">
    <source>
        <dbReference type="Pfam" id="PF00089"/>
    </source>
</evidence>
<dbReference type="PANTHER" id="PTHR15462">
    <property type="entry name" value="SERINE PROTEASE"/>
    <property type="match status" value="1"/>
</dbReference>
<dbReference type="GO" id="GO:0006508">
    <property type="term" value="P:proteolysis"/>
    <property type="evidence" value="ECO:0007669"/>
    <property type="project" value="InterPro"/>
</dbReference>
<dbReference type="InterPro" id="IPR001254">
    <property type="entry name" value="Trypsin_dom"/>
</dbReference>
<dbReference type="SUPFAM" id="SSF50494">
    <property type="entry name" value="Trypsin-like serine proteases"/>
    <property type="match status" value="1"/>
</dbReference>
<sequence length="332" mass="36360">MALSTLCLLLFLSLTDVINGADNCSGSNTVSVDVNMLRGFTQEEYQKSMIDYWTPERIASARPMQPTIIKKGNIPFVKNHDNNEIERILTPSTILPDARVSTSPCVGRAFFTYGNLTYWCSGSVINASNMDTVLTAGHCVFNTTSKEWAKNFIFIPAYNNNSRPYGTFTARKLVTTLQWMSNANFSHDMAFAIMSPDGNGTHIQQKAGCGLGLLLNCPVNANTNVFGYGEGITNGESISTCANKTQTPSILLFGLINIFPAFFPNYDGSQITCDLEGGSSGGPWFQQYNANTMSGLIMGVMSFDTELDETKRYAACFRQGNMGQFYANCQSA</sequence>
<dbReference type="Proteomes" id="UP000663860">
    <property type="component" value="Unassembled WGS sequence"/>
</dbReference>
<evidence type="ECO:0000256" key="1">
    <source>
        <dbReference type="ARBA" id="ARBA00007664"/>
    </source>
</evidence>
<name>A0A815EI80_9BILA</name>
<evidence type="ECO:0000313" key="6">
    <source>
        <dbReference type="EMBL" id="CAF4008798.1"/>
    </source>
</evidence>
<gene>
    <name evidence="5" type="ORF">IZO911_LOCUS34385</name>
    <name evidence="6" type="ORF">KXQ929_LOCUS28941</name>
</gene>
<reference evidence="5" key="1">
    <citation type="submission" date="2021-02" db="EMBL/GenBank/DDBJ databases">
        <authorList>
            <person name="Nowell W R."/>
        </authorList>
    </citation>
    <scope>NUCLEOTIDE SEQUENCE</scope>
</reference>
<dbReference type="Pfam" id="PF00089">
    <property type="entry name" value="Trypsin"/>
    <property type="match status" value="1"/>
</dbReference>
<evidence type="ECO:0000256" key="2">
    <source>
        <dbReference type="ARBA" id="ARBA00022729"/>
    </source>
</evidence>
<dbReference type="Proteomes" id="UP000663868">
    <property type="component" value="Unassembled WGS sequence"/>
</dbReference>
<dbReference type="EMBL" id="CAJOBB010002926">
    <property type="protein sequence ID" value="CAF4008798.1"/>
    <property type="molecule type" value="Genomic_DNA"/>
</dbReference>
<dbReference type="InterPro" id="IPR050966">
    <property type="entry name" value="Glutamyl_endopeptidase"/>
</dbReference>
<dbReference type="PANTHER" id="PTHR15462:SF19">
    <property type="entry name" value="PEPTIDASE S1 DOMAIN-CONTAINING PROTEIN"/>
    <property type="match status" value="1"/>
</dbReference>
<organism evidence="5 7">
    <name type="scientific">Adineta steineri</name>
    <dbReference type="NCBI Taxonomy" id="433720"/>
    <lineage>
        <taxon>Eukaryota</taxon>
        <taxon>Metazoa</taxon>
        <taxon>Spiralia</taxon>
        <taxon>Gnathifera</taxon>
        <taxon>Rotifera</taxon>
        <taxon>Eurotatoria</taxon>
        <taxon>Bdelloidea</taxon>
        <taxon>Adinetida</taxon>
        <taxon>Adinetidae</taxon>
        <taxon>Adineta</taxon>
    </lineage>
</organism>
<evidence type="ECO:0000256" key="3">
    <source>
        <dbReference type="SAM" id="SignalP"/>
    </source>
</evidence>
<comment type="similarity">
    <text evidence="1">Belongs to the peptidase S1 family.</text>
</comment>
<dbReference type="InterPro" id="IPR043504">
    <property type="entry name" value="Peptidase_S1_PA_chymotrypsin"/>
</dbReference>
<protein>
    <recommendedName>
        <fullName evidence="4">Peptidase S1 domain-containing protein</fullName>
    </recommendedName>
</protein>
<dbReference type="InterPro" id="IPR018114">
    <property type="entry name" value="TRYPSIN_HIS"/>
</dbReference>
<feature type="chain" id="PRO_5035604421" description="Peptidase S1 domain-containing protein" evidence="3">
    <location>
        <begin position="21"/>
        <end position="332"/>
    </location>
</feature>
<accession>A0A815EI80</accession>
<dbReference type="PROSITE" id="PS00134">
    <property type="entry name" value="TRYPSIN_HIS"/>
    <property type="match status" value="1"/>
</dbReference>
<evidence type="ECO:0000313" key="5">
    <source>
        <dbReference type="EMBL" id="CAF1306996.1"/>
    </source>
</evidence>
<keyword evidence="2 3" id="KW-0732">Signal</keyword>
<feature type="signal peptide" evidence="3">
    <location>
        <begin position="1"/>
        <end position="20"/>
    </location>
</feature>
<dbReference type="GO" id="GO:0004252">
    <property type="term" value="F:serine-type endopeptidase activity"/>
    <property type="evidence" value="ECO:0007669"/>
    <property type="project" value="InterPro"/>
</dbReference>
<dbReference type="EMBL" id="CAJNOE010000676">
    <property type="protein sequence ID" value="CAF1306996.1"/>
    <property type="molecule type" value="Genomic_DNA"/>
</dbReference>
<proteinExistence type="inferred from homology"/>
<comment type="caution">
    <text evidence="5">The sequence shown here is derived from an EMBL/GenBank/DDBJ whole genome shotgun (WGS) entry which is preliminary data.</text>
</comment>
<feature type="domain" description="Peptidase S1" evidence="4">
    <location>
        <begin position="109"/>
        <end position="306"/>
    </location>
</feature>
<dbReference type="Gene3D" id="2.40.10.10">
    <property type="entry name" value="Trypsin-like serine proteases"/>
    <property type="match status" value="2"/>
</dbReference>